<dbReference type="RefSeq" id="WP_117312301.1">
    <property type="nucleotide sequence ID" value="NZ_CANNGD010000002.1"/>
</dbReference>
<sequence length="103" mass="11893">MITNDMMIHKMFVRYSETHTVTMISYLSKTSSLKIVSTFENPLTVKIEKFKSIERFIIVVNQKNIMKVAFGILSPIKFISAEYDASFLLETTDGELKITFRDS</sequence>
<evidence type="ECO:0000313" key="1">
    <source>
        <dbReference type="EMBL" id="MFC3211542.1"/>
    </source>
</evidence>
<proteinExistence type="predicted"/>
<reference evidence="2" key="1">
    <citation type="journal article" date="2019" name="Int. J. Syst. Evol. Microbiol.">
        <title>The Global Catalogue of Microorganisms (GCM) 10K type strain sequencing project: providing services to taxonomists for standard genome sequencing and annotation.</title>
        <authorList>
            <consortium name="The Broad Institute Genomics Platform"/>
            <consortium name="The Broad Institute Genome Sequencing Center for Infectious Disease"/>
            <person name="Wu L."/>
            <person name="Ma J."/>
        </authorList>
    </citation>
    <scope>NUCLEOTIDE SEQUENCE [LARGE SCALE GENOMIC DNA]</scope>
    <source>
        <strain evidence="2">CCM 320</strain>
    </source>
</reference>
<comment type="caution">
    <text evidence="1">The sequence shown here is derived from an EMBL/GenBank/DDBJ whole genome shotgun (WGS) entry which is preliminary data.</text>
</comment>
<organism evidence="1 2">
    <name type="scientific">Planomicrobium okeanokoites</name>
    <name type="common">Planococcus okeanokoites</name>
    <name type="synonym">Flavobacterium okeanokoites</name>
    <dbReference type="NCBI Taxonomy" id="244"/>
    <lineage>
        <taxon>Bacteria</taxon>
        <taxon>Bacillati</taxon>
        <taxon>Bacillota</taxon>
        <taxon>Bacilli</taxon>
        <taxon>Bacillales</taxon>
        <taxon>Caryophanaceae</taxon>
        <taxon>Planomicrobium</taxon>
    </lineage>
</organism>
<name>A0ABV7KPZ9_PLAOK</name>
<dbReference type="Proteomes" id="UP001595625">
    <property type="component" value="Unassembled WGS sequence"/>
</dbReference>
<evidence type="ECO:0000313" key="2">
    <source>
        <dbReference type="Proteomes" id="UP001595625"/>
    </source>
</evidence>
<gene>
    <name evidence="1" type="ORF">ACFOEJ_10695</name>
</gene>
<dbReference type="EMBL" id="JBHRUJ010000016">
    <property type="protein sequence ID" value="MFC3211542.1"/>
    <property type="molecule type" value="Genomic_DNA"/>
</dbReference>
<accession>A0ABV7KPZ9</accession>
<protein>
    <submittedName>
        <fullName evidence="1">Uncharacterized protein</fullName>
    </submittedName>
</protein>
<keyword evidence="2" id="KW-1185">Reference proteome</keyword>